<keyword evidence="1" id="KW-0472">Membrane</keyword>
<feature type="transmembrane region" description="Helical" evidence="1">
    <location>
        <begin position="12"/>
        <end position="32"/>
    </location>
</feature>
<dbReference type="OrthoDB" id="6623990at2"/>
<dbReference type="GO" id="GO:0016747">
    <property type="term" value="F:acyltransferase activity, transferring groups other than amino-acyl groups"/>
    <property type="evidence" value="ECO:0007669"/>
    <property type="project" value="InterPro"/>
</dbReference>
<name>A0A1I3FNS1_SELRU</name>
<dbReference type="EMBL" id="FOQK01000016">
    <property type="protein sequence ID" value="SFI12806.1"/>
    <property type="molecule type" value="Genomic_DNA"/>
</dbReference>
<feature type="transmembrane region" description="Helical" evidence="1">
    <location>
        <begin position="169"/>
        <end position="186"/>
    </location>
</feature>
<evidence type="ECO:0000313" key="4">
    <source>
        <dbReference type="Proteomes" id="UP000183639"/>
    </source>
</evidence>
<feature type="transmembrane region" description="Helical" evidence="1">
    <location>
        <begin position="44"/>
        <end position="66"/>
    </location>
</feature>
<dbReference type="InterPro" id="IPR052734">
    <property type="entry name" value="Nod_factor_acetyltransferase"/>
</dbReference>
<dbReference type="InterPro" id="IPR002656">
    <property type="entry name" value="Acyl_transf_3_dom"/>
</dbReference>
<gene>
    <name evidence="3" type="ORF">SAMN04487861_11638</name>
</gene>
<evidence type="ECO:0000256" key="1">
    <source>
        <dbReference type="SAM" id="Phobius"/>
    </source>
</evidence>
<dbReference type="RefSeq" id="WP_075444331.1">
    <property type="nucleotide sequence ID" value="NZ_FOQK01000016.1"/>
</dbReference>
<reference evidence="3 4" key="1">
    <citation type="submission" date="2016-10" db="EMBL/GenBank/DDBJ databases">
        <authorList>
            <person name="de Groot N.N."/>
        </authorList>
    </citation>
    <scope>NUCLEOTIDE SEQUENCE [LARGE SCALE GENOMIC DNA]</scope>
    <source>
        <strain evidence="3 4">Z108</strain>
    </source>
</reference>
<feature type="transmembrane region" description="Helical" evidence="1">
    <location>
        <begin position="229"/>
        <end position="255"/>
    </location>
</feature>
<keyword evidence="1" id="KW-0812">Transmembrane</keyword>
<dbReference type="Pfam" id="PF01757">
    <property type="entry name" value="Acyl_transf_3"/>
    <property type="match status" value="1"/>
</dbReference>
<organism evidence="3 4">
    <name type="scientific">Selenomonas ruminantium</name>
    <dbReference type="NCBI Taxonomy" id="971"/>
    <lineage>
        <taxon>Bacteria</taxon>
        <taxon>Bacillati</taxon>
        <taxon>Bacillota</taxon>
        <taxon>Negativicutes</taxon>
        <taxon>Selenomonadales</taxon>
        <taxon>Selenomonadaceae</taxon>
        <taxon>Selenomonas</taxon>
    </lineage>
</organism>
<evidence type="ECO:0000259" key="2">
    <source>
        <dbReference type="Pfam" id="PF01757"/>
    </source>
</evidence>
<evidence type="ECO:0000313" key="3">
    <source>
        <dbReference type="EMBL" id="SFI12806.1"/>
    </source>
</evidence>
<feature type="transmembrane region" description="Helical" evidence="1">
    <location>
        <begin position="198"/>
        <end position="217"/>
    </location>
</feature>
<proteinExistence type="predicted"/>
<keyword evidence="1" id="KW-1133">Transmembrane helix</keyword>
<feature type="transmembrane region" description="Helical" evidence="1">
    <location>
        <begin position="86"/>
        <end position="107"/>
    </location>
</feature>
<dbReference type="PANTHER" id="PTHR37312:SF1">
    <property type="entry name" value="MEMBRANE-BOUND ACYLTRANSFERASE YKRP-RELATED"/>
    <property type="match status" value="1"/>
</dbReference>
<sequence length="351" mass="40807">MRSVELQPKRNKYLDIVKFFAIFCVLWGHVVQQTCLLVNPNDDYIFRFIYTFHMPLFMGICGYFFAKSLRKYGRKYYIDNKLKTRLLGLIIPMLSFGILKICISGKFDLLHYLEAAHGVWFLGDLAINTVMILVISKWCSGSFSHDAKCFLLGIPFVSIPKIGYGAQGLFMYLFFVGGYWLAVYYKKSFSTSIRYWKLVLMIFILSFVVFGIIPYEPSAFTFDINKYDFVGIVLIDVLKIIMGISGCFLILMIIYKIMPCLKGTSLECYAIEQGQYTLDIYLLNIIILEKICGPLYRNIVKYYQFNILHSYGILFEFISTLIVTCLIMIIITTVGKIMNKNHYIAKIFFYR</sequence>
<protein>
    <submittedName>
        <fullName evidence="3">Fucose 4-O-acetylase</fullName>
    </submittedName>
</protein>
<feature type="transmembrane region" description="Helical" evidence="1">
    <location>
        <begin position="308"/>
        <end position="331"/>
    </location>
</feature>
<dbReference type="PANTHER" id="PTHR37312">
    <property type="entry name" value="MEMBRANE-BOUND ACYLTRANSFERASE YKRP-RELATED"/>
    <property type="match status" value="1"/>
</dbReference>
<dbReference type="AlphaFoldDB" id="A0A1I3FNS1"/>
<feature type="domain" description="Acyltransferase 3" evidence="2">
    <location>
        <begin position="11"/>
        <end position="332"/>
    </location>
</feature>
<accession>A0A1I3FNS1</accession>
<dbReference type="Proteomes" id="UP000183639">
    <property type="component" value="Unassembled WGS sequence"/>
</dbReference>